<evidence type="ECO:0000313" key="2">
    <source>
        <dbReference type="Proteomes" id="UP001231649"/>
    </source>
</evidence>
<proteinExistence type="predicted"/>
<keyword evidence="2" id="KW-1185">Reference proteome</keyword>
<organism evidence="1 2">
    <name type="scientific">Mythimna loreyi</name>
    <dbReference type="NCBI Taxonomy" id="667449"/>
    <lineage>
        <taxon>Eukaryota</taxon>
        <taxon>Metazoa</taxon>
        <taxon>Ecdysozoa</taxon>
        <taxon>Arthropoda</taxon>
        <taxon>Hexapoda</taxon>
        <taxon>Insecta</taxon>
        <taxon>Pterygota</taxon>
        <taxon>Neoptera</taxon>
        <taxon>Endopterygota</taxon>
        <taxon>Lepidoptera</taxon>
        <taxon>Glossata</taxon>
        <taxon>Ditrysia</taxon>
        <taxon>Noctuoidea</taxon>
        <taxon>Noctuidae</taxon>
        <taxon>Noctuinae</taxon>
        <taxon>Hadenini</taxon>
        <taxon>Mythimna</taxon>
    </lineage>
</organism>
<sequence>MMFARNLKLWICVACLASSLAAPAPAQGPQLYLDIIDMAAISRMTPQQLEALAEGLAAEEIMRTKRSSASALSSVVSKASSGLQSKVGLLGQASAFISSASSKTSGHGDEGQGYNYEPHQQDEKYDYWGLKKSILYTLFQAVKAITGGVTILKGQLIKGGGALAATLGKVISVKGDAVSNLGKKIVSSAALSHKKPHSTAVYGPPPTSHLEYGPPTAYGAPTAPAHFTAPSVPTGYAAHKYPSQLDELIVMSSVVDAVSEEPMPMPSEELLYRYFDLVSELCINEISNQEVSNQTALILGQNELEPLPQATQDVPQINNHLGRNKLNGVHAGLVILTPLGEVAPSESLDTAHSEYPGHTPLDPPPSILNTVYSAIKNAFSSTVPSLTEPAHSAAPSYAAPSYPAPSYPPTSYAEVPTAPAAPVSYQPPPPPQAFPTFKPMTWGALNSYGQPAVADYYSDYDPRVPAGNYDYAAPKRSVAPTIKTTGLTSEKIQKITNNLKKVTAYINQQQRSSESFKLADLDAYREMLVKGEVPFLPTPVVSDNELGVLPAEILDPVPTTTTTTSTTTTTTTTEKPQTSTEQNRRQDVKYYLRGNKIVQVR</sequence>
<name>A0ACC2R5J9_9NEOP</name>
<gene>
    <name evidence="1" type="ORF">PYW08_001802</name>
</gene>
<evidence type="ECO:0000313" key="1">
    <source>
        <dbReference type="EMBL" id="KAJ8733504.1"/>
    </source>
</evidence>
<dbReference type="Proteomes" id="UP001231649">
    <property type="component" value="Chromosome 11"/>
</dbReference>
<protein>
    <submittedName>
        <fullName evidence="1">Uncharacterized protein</fullName>
    </submittedName>
</protein>
<comment type="caution">
    <text evidence="1">The sequence shown here is derived from an EMBL/GenBank/DDBJ whole genome shotgun (WGS) entry which is preliminary data.</text>
</comment>
<dbReference type="EMBL" id="CM056787">
    <property type="protein sequence ID" value="KAJ8733504.1"/>
    <property type="molecule type" value="Genomic_DNA"/>
</dbReference>
<reference evidence="1" key="1">
    <citation type="submission" date="2023-03" db="EMBL/GenBank/DDBJ databases">
        <title>Chromosome-level genomes of two armyworms, Mythimna separata and Mythimna loreyi, provide insights into the biosynthesis and reception of sex pheromones.</title>
        <authorList>
            <person name="Zhao H."/>
        </authorList>
    </citation>
    <scope>NUCLEOTIDE SEQUENCE</scope>
    <source>
        <strain evidence="1">BeijingLab</strain>
    </source>
</reference>
<accession>A0ACC2R5J9</accession>